<keyword evidence="1" id="KW-0812">Transmembrane</keyword>
<feature type="transmembrane region" description="Helical" evidence="1">
    <location>
        <begin position="113"/>
        <end position="130"/>
    </location>
</feature>
<feature type="signal peptide" evidence="2">
    <location>
        <begin position="1"/>
        <end position="21"/>
    </location>
</feature>
<dbReference type="EMBL" id="JAQQAF010000009">
    <property type="protein sequence ID" value="KAJ8459407.1"/>
    <property type="molecule type" value="Genomic_DNA"/>
</dbReference>
<organism evidence="3 4">
    <name type="scientific">Ensete ventricosum</name>
    <name type="common">Abyssinian banana</name>
    <name type="synonym">Musa ensete</name>
    <dbReference type="NCBI Taxonomy" id="4639"/>
    <lineage>
        <taxon>Eukaryota</taxon>
        <taxon>Viridiplantae</taxon>
        <taxon>Streptophyta</taxon>
        <taxon>Embryophyta</taxon>
        <taxon>Tracheophyta</taxon>
        <taxon>Spermatophyta</taxon>
        <taxon>Magnoliopsida</taxon>
        <taxon>Liliopsida</taxon>
        <taxon>Zingiberales</taxon>
        <taxon>Musaceae</taxon>
        <taxon>Ensete</taxon>
    </lineage>
</organism>
<feature type="chain" id="PRO_5043776258" evidence="2">
    <location>
        <begin position="22"/>
        <end position="171"/>
    </location>
</feature>
<dbReference type="PANTHER" id="PTHR36777">
    <property type="entry name" value="EXPRESSED PROTEIN"/>
    <property type="match status" value="1"/>
</dbReference>
<evidence type="ECO:0000313" key="4">
    <source>
        <dbReference type="Proteomes" id="UP001222027"/>
    </source>
</evidence>
<keyword evidence="4" id="KW-1185">Reference proteome</keyword>
<evidence type="ECO:0000256" key="1">
    <source>
        <dbReference type="SAM" id="Phobius"/>
    </source>
</evidence>
<sequence>MAAASTALRLLFVPHLPTSAAVPVRLRGPPLLLPLRSLSSSLPRSRSRLSPVVFAQSNLFKVVQTAWRIGKDVTEAGANLVPDSIPRPIARIGITTVAVTIALFILKSFVSTVFFVLAMMGLVYFVFVSLNTDELSTRSKITTSNEEETLEEARRIMEKYKELRMHIFQAP</sequence>
<evidence type="ECO:0000256" key="2">
    <source>
        <dbReference type="SAM" id="SignalP"/>
    </source>
</evidence>
<keyword evidence="1" id="KW-0472">Membrane</keyword>
<dbReference type="AlphaFoldDB" id="A0AAV8PMM7"/>
<proteinExistence type="predicted"/>
<protein>
    <submittedName>
        <fullName evidence="3">Uncharacterized protein</fullName>
    </submittedName>
</protein>
<dbReference type="Proteomes" id="UP001222027">
    <property type="component" value="Unassembled WGS sequence"/>
</dbReference>
<accession>A0AAV8PMM7</accession>
<evidence type="ECO:0000313" key="3">
    <source>
        <dbReference type="EMBL" id="KAJ8459407.1"/>
    </source>
</evidence>
<keyword evidence="1" id="KW-1133">Transmembrane helix</keyword>
<dbReference type="PANTHER" id="PTHR36777:SF2">
    <property type="entry name" value="EXPRESSED PROTEIN"/>
    <property type="match status" value="1"/>
</dbReference>
<name>A0AAV8PMM7_ENSVE</name>
<reference evidence="3 4" key="1">
    <citation type="submission" date="2022-12" db="EMBL/GenBank/DDBJ databases">
        <title>Chromosome-scale assembly of the Ensete ventricosum genome.</title>
        <authorList>
            <person name="Dussert Y."/>
            <person name="Stocks J."/>
            <person name="Wendawek A."/>
            <person name="Woldeyes F."/>
            <person name="Nichols R.A."/>
            <person name="Borrell J.S."/>
        </authorList>
    </citation>
    <scope>NUCLEOTIDE SEQUENCE [LARGE SCALE GENOMIC DNA]</scope>
    <source>
        <strain evidence="4">cv. Maze</strain>
        <tissue evidence="3">Seeds</tissue>
    </source>
</reference>
<comment type="caution">
    <text evidence="3">The sequence shown here is derived from an EMBL/GenBank/DDBJ whole genome shotgun (WGS) entry which is preliminary data.</text>
</comment>
<gene>
    <name evidence="3" type="ORF">OPV22_032333</name>
</gene>
<keyword evidence="2" id="KW-0732">Signal</keyword>